<accession>A0A936ZA69</accession>
<dbReference type="RefSeq" id="WP_201677749.1">
    <property type="nucleotide sequence ID" value="NZ_JAEQNE010000011.1"/>
</dbReference>
<reference evidence="1 2" key="1">
    <citation type="journal article" date="2017" name="Int. J. Syst. Evol. Microbiol.">
        <title>Ramlibacter monticola sp. nov., isolated from forest soil.</title>
        <authorList>
            <person name="Chaudhary D.K."/>
            <person name="Kim J."/>
        </authorList>
    </citation>
    <scope>NUCLEOTIDE SEQUENCE [LARGE SCALE GENOMIC DNA]</scope>
    <source>
        <strain evidence="1 2">KACC 19175</strain>
    </source>
</reference>
<organism evidence="1 2">
    <name type="scientific">Ramlibacter monticola</name>
    <dbReference type="NCBI Taxonomy" id="1926872"/>
    <lineage>
        <taxon>Bacteria</taxon>
        <taxon>Pseudomonadati</taxon>
        <taxon>Pseudomonadota</taxon>
        <taxon>Betaproteobacteria</taxon>
        <taxon>Burkholderiales</taxon>
        <taxon>Comamonadaceae</taxon>
        <taxon>Ramlibacter</taxon>
    </lineage>
</organism>
<evidence type="ECO:0000313" key="2">
    <source>
        <dbReference type="Proteomes" id="UP000599109"/>
    </source>
</evidence>
<keyword evidence="2" id="KW-1185">Reference proteome</keyword>
<evidence type="ECO:0000313" key="1">
    <source>
        <dbReference type="EMBL" id="MBL0394975.1"/>
    </source>
</evidence>
<gene>
    <name evidence="1" type="ORF">JJ685_27830</name>
</gene>
<protein>
    <submittedName>
        <fullName evidence="1">Uncharacterized protein</fullName>
    </submittedName>
</protein>
<dbReference type="EMBL" id="JAEQNE010000011">
    <property type="protein sequence ID" value="MBL0394975.1"/>
    <property type="molecule type" value="Genomic_DNA"/>
</dbReference>
<sequence length="78" mass="8925">MADPLQALVDDLLEWVATPRPYAEVMDAWRTSCPRLPVWEEANRQGLLQCSRDAAGVEQVALTPLGRERLRARRAYFQ</sequence>
<proteinExistence type="predicted"/>
<dbReference type="AlphaFoldDB" id="A0A936ZA69"/>
<name>A0A936ZA69_9BURK</name>
<dbReference type="Proteomes" id="UP000599109">
    <property type="component" value="Unassembled WGS sequence"/>
</dbReference>
<comment type="caution">
    <text evidence="1">The sequence shown here is derived from an EMBL/GenBank/DDBJ whole genome shotgun (WGS) entry which is preliminary data.</text>
</comment>